<dbReference type="Pfam" id="PF10988">
    <property type="entry name" value="DUF2807"/>
    <property type="match status" value="1"/>
</dbReference>
<dbReference type="RefSeq" id="WP_035126650.1">
    <property type="nucleotide sequence ID" value="NZ_JRHH01000003.1"/>
</dbReference>
<sequence>MKKLILITLLACFSISNAQKSKRNKTIKGNEKEVTVSRTTPEYDKIEVGGSFDVKLISGKEGNITIKGDENLVELLKTEVVNGTLKVRFERGKMIKYNYKSTLEITIPFEQINGLSFSGSGNFFGKDVIKTENLEVEIAGSGNVKFESNTTNTKIARSGSGNLNVKGKTQNLEIESTGSGNANASELLAENVVASQTGSGNIKVNCSKKLVARSTGSGSIIYKGNPEKVDKSSSGSGSISGN</sequence>
<name>A0A095U243_9FLAO</name>
<accession>A0A095U243</accession>
<dbReference type="Gene3D" id="2.160.20.120">
    <property type="match status" value="1"/>
</dbReference>
<dbReference type="InterPro" id="IPR021255">
    <property type="entry name" value="DUF2807"/>
</dbReference>
<dbReference type="PANTHER" id="PTHR39200">
    <property type="entry name" value="HYPOTHETICAL EXPORTED PROTEIN"/>
    <property type="match status" value="1"/>
</dbReference>
<evidence type="ECO:0000256" key="1">
    <source>
        <dbReference type="SAM" id="MobiDB-lite"/>
    </source>
</evidence>
<dbReference type="eggNOG" id="COG3595">
    <property type="taxonomic scope" value="Bacteria"/>
</dbReference>
<evidence type="ECO:0000259" key="3">
    <source>
        <dbReference type="Pfam" id="PF10988"/>
    </source>
</evidence>
<keyword evidence="5" id="KW-1185">Reference proteome</keyword>
<dbReference type="Proteomes" id="UP000029554">
    <property type="component" value="Unassembled WGS sequence"/>
</dbReference>
<evidence type="ECO:0000313" key="4">
    <source>
        <dbReference type="EMBL" id="KGD68628.1"/>
    </source>
</evidence>
<feature type="compositionally biased region" description="Low complexity" evidence="1">
    <location>
        <begin position="232"/>
        <end position="242"/>
    </location>
</feature>
<feature type="chain" id="PRO_5001910995" description="Putative auto-transporter adhesin head GIN domain-containing protein" evidence="2">
    <location>
        <begin position="19"/>
        <end position="242"/>
    </location>
</feature>
<organism evidence="4 5">
    <name type="scientific">Flavobacterium aquatile LMG 4008 = ATCC 11947</name>
    <dbReference type="NCBI Taxonomy" id="1453498"/>
    <lineage>
        <taxon>Bacteria</taxon>
        <taxon>Pseudomonadati</taxon>
        <taxon>Bacteroidota</taxon>
        <taxon>Flavobacteriia</taxon>
        <taxon>Flavobacteriales</taxon>
        <taxon>Flavobacteriaceae</taxon>
        <taxon>Flavobacterium</taxon>
    </lineage>
</organism>
<reference evidence="4 5" key="1">
    <citation type="submission" date="2014-09" db="EMBL/GenBank/DDBJ databases">
        <title>Whole Genome Shotgun of Flavobacterium aquatile LMG 4008.</title>
        <authorList>
            <person name="Gale A.N."/>
            <person name="Pipes S.E."/>
            <person name="Newman J.D."/>
        </authorList>
    </citation>
    <scope>NUCLEOTIDE SEQUENCE [LARGE SCALE GENOMIC DNA]</scope>
    <source>
        <strain evidence="4 5">LMG 4008</strain>
    </source>
</reference>
<evidence type="ECO:0000313" key="5">
    <source>
        <dbReference type="Proteomes" id="UP000029554"/>
    </source>
</evidence>
<gene>
    <name evidence="4" type="ORF">LG45_10170</name>
</gene>
<feature type="region of interest" description="Disordered" evidence="1">
    <location>
        <begin position="221"/>
        <end position="242"/>
    </location>
</feature>
<protein>
    <recommendedName>
        <fullName evidence="3">Putative auto-transporter adhesin head GIN domain-containing protein</fullName>
    </recommendedName>
</protein>
<feature type="signal peptide" evidence="2">
    <location>
        <begin position="1"/>
        <end position="18"/>
    </location>
</feature>
<dbReference type="OrthoDB" id="5585143at2"/>
<dbReference type="EMBL" id="JRHH01000003">
    <property type="protein sequence ID" value="KGD68628.1"/>
    <property type="molecule type" value="Genomic_DNA"/>
</dbReference>
<dbReference type="AlphaFoldDB" id="A0A095U243"/>
<evidence type="ECO:0000256" key="2">
    <source>
        <dbReference type="SAM" id="SignalP"/>
    </source>
</evidence>
<keyword evidence="2" id="KW-0732">Signal</keyword>
<dbReference type="STRING" id="1453498.LG45_10170"/>
<comment type="caution">
    <text evidence="4">The sequence shown here is derived from an EMBL/GenBank/DDBJ whole genome shotgun (WGS) entry which is preliminary data.</text>
</comment>
<feature type="domain" description="Putative auto-transporter adhesin head GIN" evidence="3">
    <location>
        <begin position="42"/>
        <end position="226"/>
    </location>
</feature>
<dbReference type="PANTHER" id="PTHR39200:SF1">
    <property type="entry name" value="AUTO-TRANSPORTER ADHESIN HEAD GIN DOMAIN-CONTAINING PROTEIN-RELATED"/>
    <property type="match status" value="1"/>
</dbReference>
<proteinExistence type="predicted"/>